<dbReference type="AlphaFoldDB" id="A0A841PPS0"/>
<proteinExistence type="predicted"/>
<dbReference type="Proteomes" id="UP000568839">
    <property type="component" value="Unassembled WGS sequence"/>
</dbReference>
<dbReference type="EMBL" id="JACHHJ010000004">
    <property type="protein sequence ID" value="MBB6450827.1"/>
    <property type="molecule type" value="Genomic_DNA"/>
</dbReference>
<evidence type="ECO:0000313" key="2">
    <source>
        <dbReference type="Proteomes" id="UP000568839"/>
    </source>
</evidence>
<evidence type="ECO:0000313" key="1">
    <source>
        <dbReference type="EMBL" id="MBB6450827.1"/>
    </source>
</evidence>
<dbReference type="RefSeq" id="WP_184404889.1">
    <property type="nucleotide sequence ID" value="NZ_JACHHJ010000004.1"/>
</dbReference>
<comment type="caution">
    <text evidence="1">The sequence shown here is derived from an EMBL/GenBank/DDBJ whole genome shotgun (WGS) entry which is preliminary data.</text>
</comment>
<reference evidence="1 2" key="1">
    <citation type="submission" date="2020-08" db="EMBL/GenBank/DDBJ databases">
        <title>Genomic Encyclopedia of Type Strains, Phase IV (KMG-IV): sequencing the most valuable type-strain genomes for metagenomic binning, comparative biology and taxonomic classification.</title>
        <authorList>
            <person name="Goeker M."/>
        </authorList>
    </citation>
    <scope>NUCLEOTIDE SEQUENCE [LARGE SCALE GENOMIC DNA]</scope>
    <source>
        <strain evidence="1 2">DSM 21769</strain>
    </source>
</reference>
<name>A0A841PPS0_9BACL</name>
<accession>A0A841PPS0</accession>
<protein>
    <submittedName>
        <fullName evidence="1">Uncharacterized protein</fullName>
    </submittedName>
</protein>
<keyword evidence="2" id="KW-1185">Reference proteome</keyword>
<organism evidence="1 2">
    <name type="scientific">Geomicrobium halophilum</name>
    <dbReference type="NCBI Taxonomy" id="549000"/>
    <lineage>
        <taxon>Bacteria</taxon>
        <taxon>Bacillati</taxon>
        <taxon>Bacillota</taxon>
        <taxon>Bacilli</taxon>
        <taxon>Bacillales</taxon>
        <taxon>Geomicrobium</taxon>
    </lineage>
</organism>
<sequence length="103" mass="12206">MNSLKKAAEYLMYKGPTLNELIFEAENKHAEYIINNLEDGKILKVKSKTSYNLEIIDKYWFNVDGELYKQTLVMRNKEKIVFDKYREAYALLEKIEPKDCMVS</sequence>
<gene>
    <name evidence="1" type="ORF">HNR44_002817</name>
</gene>